<accession>A0A4R8ZTG0</accession>
<keyword evidence="1" id="KW-0812">Transmembrane</keyword>
<proteinExistence type="predicted"/>
<dbReference type="AlphaFoldDB" id="A0A4R8ZTG0"/>
<dbReference type="InterPro" id="IPR052920">
    <property type="entry name" value="DNA-binding_regulatory"/>
</dbReference>
<dbReference type="EMBL" id="SOHE01000088">
    <property type="protein sequence ID" value="TFD45151.1"/>
    <property type="molecule type" value="Genomic_DNA"/>
</dbReference>
<dbReference type="InterPro" id="IPR029058">
    <property type="entry name" value="AB_hydrolase_fold"/>
</dbReference>
<sequence length="421" mass="44839">MTGGVVTGSPVNRSPVDRSPVDRSIVTGAVVVGIVVAGLAVAVIAGASVLTAVMARTIVTPPRKRIDDTRVIDVDHDIGSVSLQATADSVLPGEYSLFFDSNAGHARLGEVLGVAPGTVTRALLGVYYGDLATARTGRLSGWLYRSPADQGLDFENVLIATTAGPAPAWLVPARPVEPTGPAEPAMQQPWVIQVHGRGVTREEGLRAIPVFRDAGYTSLLISYRNDGEAPRSADGRYGLGDTEWLDVEAAIEYALLHGASEVVLMGWSMGGAIVLQTATRTHHRNRIRGLVLDSPVIDWADVVAHQSTLNRLPVAIARGAMHVMGRRWGGLLTGQAAPIDFLRLDFVARANELALPILLLHSDDDGFVPVTGSRKLALSRPDIVTFVPFTVARHTKLFNYDPHGWTGAIRDWLAAQASASS</sequence>
<dbReference type="Proteomes" id="UP000297447">
    <property type="component" value="Unassembled WGS sequence"/>
</dbReference>
<keyword evidence="3" id="KW-0378">Hydrolase</keyword>
<feature type="transmembrane region" description="Helical" evidence="1">
    <location>
        <begin position="25"/>
        <end position="55"/>
    </location>
</feature>
<keyword evidence="1" id="KW-0472">Membrane</keyword>
<dbReference type="Gene3D" id="3.40.50.1820">
    <property type="entry name" value="alpha/beta hydrolase"/>
    <property type="match status" value="1"/>
</dbReference>
<dbReference type="PANTHER" id="PTHR43358:SF4">
    <property type="entry name" value="ALPHA_BETA HYDROLASE FOLD-1 DOMAIN-CONTAINING PROTEIN"/>
    <property type="match status" value="1"/>
</dbReference>
<evidence type="ECO:0000313" key="4">
    <source>
        <dbReference type="Proteomes" id="UP000297447"/>
    </source>
</evidence>
<dbReference type="GO" id="GO:0016787">
    <property type="term" value="F:hydrolase activity"/>
    <property type="evidence" value="ECO:0007669"/>
    <property type="project" value="UniProtKB-KW"/>
</dbReference>
<dbReference type="OrthoDB" id="8111537at2"/>
<keyword evidence="1" id="KW-1133">Transmembrane helix</keyword>
<dbReference type="RefSeq" id="WP_134521140.1">
    <property type="nucleotide sequence ID" value="NZ_SOHE01000088.1"/>
</dbReference>
<feature type="domain" description="AB hydrolase-1" evidence="2">
    <location>
        <begin position="189"/>
        <end position="301"/>
    </location>
</feature>
<organism evidence="3 4">
    <name type="scientific">Cryobacterium frigoriphilum</name>
    <dbReference type="NCBI Taxonomy" id="1259150"/>
    <lineage>
        <taxon>Bacteria</taxon>
        <taxon>Bacillati</taxon>
        <taxon>Actinomycetota</taxon>
        <taxon>Actinomycetes</taxon>
        <taxon>Micrococcales</taxon>
        <taxon>Microbacteriaceae</taxon>
        <taxon>Cryobacterium</taxon>
    </lineage>
</organism>
<reference evidence="3 4" key="1">
    <citation type="submission" date="2019-03" db="EMBL/GenBank/DDBJ databases">
        <title>Genomics of glacier-inhabiting Cryobacterium strains.</title>
        <authorList>
            <person name="Liu Q."/>
            <person name="Xin Y.-H."/>
        </authorList>
    </citation>
    <scope>NUCLEOTIDE SEQUENCE [LARGE SCALE GENOMIC DNA]</scope>
    <source>
        <strain evidence="3 4">Hh14</strain>
    </source>
</reference>
<dbReference type="SUPFAM" id="SSF53474">
    <property type="entry name" value="alpha/beta-Hydrolases"/>
    <property type="match status" value="1"/>
</dbReference>
<dbReference type="InterPro" id="IPR000073">
    <property type="entry name" value="AB_hydrolase_1"/>
</dbReference>
<evidence type="ECO:0000259" key="2">
    <source>
        <dbReference type="Pfam" id="PF00561"/>
    </source>
</evidence>
<gene>
    <name evidence="3" type="ORF">E3T55_19195</name>
</gene>
<dbReference type="Pfam" id="PF00561">
    <property type="entry name" value="Abhydrolase_1"/>
    <property type="match status" value="1"/>
</dbReference>
<comment type="caution">
    <text evidence="3">The sequence shown here is derived from an EMBL/GenBank/DDBJ whole genome shotgun (WGS) entry which is preliminary data.</text>
</comment>
<protein>
    <submittedName>
        <fullName evidence="3">Alpha/beta fold hydrolase</fullName>
    </submittedName>
</protein>
<evidence type="ECO:0000256" key="1">
    <source>
        <dbReference type="SAM" id="Phobius"/>
    </source>
</evidence>
<keyword evidence="4" id="KW-1185">Reference proteome</keyword>
<evidence type="ECO:0000313" key="3">
    <source>
        <dbReference type="EMBL" id="TFD45151.1"/>
    </source>
</evidence>
<dbReference type="PANTHER" id="PTHR43358">
    <property type="entry name" value="ALPHA/BETA-HYDROLASE"/>
    <property type="match status" value="1"/>
</dbReference>
<name>A0A4R8ZTG0_9MICO</name>